<evidence type="ECO:0000313" key="6">
    <source>
        <dbReference type="Proteomes" id="UP000182409"/>
    </source>
</evidence>
<name>A0A1H4PFX2_9BACT</name>
<feature type="domain" description="Alpha fucosidase A-like C-terminal" evidence="3">
    <location>
        <begin position="739"/>
        <end position="802"/>
    </location>
</feature>
<feature type="chain" id="PRO_5010347137" evidence="1">
    <location>
        <begin position="25"/>
        <end position="832"/>
    </location>
</feature>
<dbReference type="Proteomes" id="UP000182409">
    <property type="component" value="Unassembled WGS sequence"/>
</dbReference>
<dbReference type="Gene3D" id="1.50.10.10">
    <property type="match status" value="1"/>
</dbReference>
<dbReference type="PANTHER" id="PTHR31084">
    <property type="entry name" value="ALPHA-L-FUCOSIDASE 2"/>
    <property type="match status" value="1"/>
</dbReference>
<dbReference type="PANTHER" id="PTHR31084:SF0">
    <property type="entry name" value="ALPHA-L-FUCOSIDASE 2"/>
    <property type="match status" value="1"/>
</dbReference>
<dbReference type="SUPFAM" id="SSF48208">
    <property type="entry name" value="Six-hairpin glycosidases"/>
    <property type="match status" value="1"/>
</dbReference>
<dbReference type="InterPro" id="IPR027414">
    <property type="entry name" value="GH95_N_dom"/>
</dbReference>
<dbReference type="EMBL" id="FNSD01000001">
    <property type="protein sequence ID" value="SEC05962.1"/>
    <property type="molecule type" value="Genomic_DNA"/>
</dbReference>
<evidence type="ECO:0000313" key="5">
    <source>
        <dbReference type="EMBL" id="SEC05962.1"/>
    </source>
</evidence>
<dbReference type="Pfam" id="PF21307">
    <property type="entry name" value="Glyco_hydro_95_C"/>
    <property type="match status" value="1"/>
</dbReference>
<feature type="domain" description="Glycosyl hydrolase family 95 N-terminal" evidence="2">
    <location>
        <begin position="34"/>
        <end position="63"/>
    </location>
</feature>
<evidence type="ECO:0000259" key="2">
    <source>
        <dbReference type="Pfam" id="PF14498"/>
    </source>
</evidence>
<dbReference type="InterPro" id="IPR008928">
    <property type="entry name" value="6-hairpin_glycosidase_sf"/>
</dbReference>
<evidence type="ECO:0000259" key="3">
    <source>
        <dbReference type="Pfam" id="PF21307"/>
    </source>
</evidence>
<evidence type="ECO:0000256" key="1">
    <source>
        <dbReference type="SAM" id="SignalP"/>
    </source>
</evidence>
<dbReference type="InterPro" id="IPR049053">
    <property type="entry name" value="AFCA-like_C"/>
</dbReference>
<dbReference type="PIRSF" id="PIRSF007663">
    <property type="entry name" value="UCP007663"/>
    <property type="match status" value="1"/>
</dbReference>
<dbReference type="InterPro" id="IPR016518">
    <property type="entry name" value="Alpha-L-fucosidase"/>
</dbReference>
<dbReference type="GO" id="GO:0005975">
    <property type="term" value="P:carbohydrate metabolic process"/>
    <property type="evidence" value="ECO:0007669"/>
    <property type="project" value="InterPro"/>
</dbReference>
<dbReference type="Gene3D" id="2.70.98.50">
    <property type="entry name" value="putative glycoside hydrolase family protein from bacillus halodurans"/>
    <property type="match status" value="1"/>
</dbReference>
<dbReference type="GO" id="GO:0004560">
    <property type="term" value="F:alpha-L-fucosidase activity"/>
    <property type="evidence" value="ECO:0007669"/>
    <property type="project" value="InterPro"/>
</dbReference>
<dbReference type="InterPro" id="IPR054363">
    <property type="entry name" value="GH95_cat"/>
</dbReference>
<feature type="domain" description="Glycosyl hydrolase family 95 N-terminal" evidence="2">
    <location>
        <begin position="89"/>
        <end position="298"/>
    </location>
</feature>
<reference evidence="5 6" key="1">
    <citation type="submission" date="2016-10" db="EMBL/GenBank/DDBJ databases">
        <authorList>
            <person name="de Groot N.N."/>
        </authorList>
    </citation>
    <scope>NUCLEOTIDE SEQUENCE [LARGE SCALE GENOMIC DNA]</scope>
    <source>
        <strain evidence="5 6">AB35.6</strain>
    </source>
</reference>
<protein>
    <submittedName>
        <fullName evidence="5">Alpha-L-fucosidase 2</fullName>
    </submittedName>
</protein>
<keyword evidence="1" id="KW-0732">Signal</keyword>
<dbReference type="InterPro" id="IPR012341">
    <property type="entry name" value="6hp_glycosidase-like_sf"/>
</dbReference>
<proteinExistence type="predicted"/>
<evidence type="ECO:0000259" key="4">
    <source>
        <dbReference type="Pfam" id="PF22124"/>
    </source>
</evidence>
<dbReference type="RefSeq" id="WP_074654387.1">
    <property type="nucleotide sequence ID" value="NZ_FNSD01000001.1"/>
</dbReference>
<organism evidence="5 6">
    <name type="scientific">Terriglobus roseus</name>
    <dbReference type="NCBI Taxonomy" id="392734"/>
    <lineage>
        <taxon>Bacteria</taxon>
        <taxon>Pseudomonadati</taxon>
        <taxon>Acidobacteriota</taxon>
        <taxon>Terriglobia</taxon>
        <taxon>Terriglobales</taxon>
        <taxon>Acidobacteriaceae</taxon>
        <taxon>Terriglobus</taxon>
    </lineage>
</organism>
<dbReference type="AlphaFoldDB" id="A0A1H4PFX2"/>
<dbReference type="OrthoDB" id="9802600at2"/>
<sequence>MPRTIFRKAFTLTLLTTASCVAQTATSHESADVLWYRQPAAIWDHALPIGNGRLGAMVFGGANSGVNNGDQQDEAKNADVLDGSKTSGADEHLQLNESSLWQGSRKDRLNPKAHDAFPQIRKLLLDSRGVDGAKIAAAEKLAQESLLGMPRGMPGYSTLGDLYLRSTAKSAVTEYRRQLDLDTGVVRVTYTSAGVHYRREVFASIPGQVLVVRLTADRKGAISFRASMDRPADFQVRTRGDNTLVLREGATHSDQIRFAGEATVLPSGGRVRTEGTEVVVTGADSATVLIAMATDFKGGPFTGGDPETLCAEVLAKAARQQVPALLAAQEAISQPMYRRMSLQLGTADATLEALPTDERVKRVSGGADDLRLQQLYFAFARYLLLSSSRTDGLPANLQGIWAAGISNPWGSKWTINVNTEMNYWLAEPAGLSETTLPLINLVDMVRTPTSGTGTQVAQKYYGARGFVIHHNTDLWGDAEPIDGYQYGVWPMGGAWLALHAWEHYAFTLDKDFLRSRAWPILHDASLFFLDYLVDDGAGHLVTGPSLSPENMYVLPDGSKHALTMAPTMDVEIVRELLTRTLDTGHLLGEDPAFLQQVETARAKLPSFAVGKLGQLQEWQRDYDENAPGHRHISHLWALYPGTQISLSHTPDLAAAARISLERRLANGGGQTGWSRAWVVNYWYHLHDGQQAYDSLQVLFRQSTFPNLMDTHPPGVFQIDGNLGAANGMLEAIVQSRWASDAAEVELLPALPKQWMQGEVHGVRVRGGAALDLRWKDGRIVWMKIHADHDEAFRLLPPVGQTIARVESAGRRVAAAGDPVALKAGATYEVVFQ</sequence>
<feature type="signal peptide" evidence="1">
    <location>
        <begin position="1"/>
        <end position="24"/>
    </location>
</feature>
<accession>A0A1H4PFX2</accession>
<dbReference type="PROSITE" id="PS51257">
    <property type="entry name" value="PROKAR_LIPOPROTEIN"/>
    <property type="match status" value="1"/>
</dbReference>
<dbReference type="Pfam" id="PF14498">
    <property type="entry name" value="Glyco_hyd_65N_2"/>
    <property type="match status" value="2"/>
</dbReference>
<gene>
    <name evidence="5" type="ORF">SAMN05443244_2541</name>
</gene>
<feature type="domain" description="Glycosyl hydrolase family 95 catalytic" evidence="4">
    <location>
        <begin position="324"/>
        <end position="731"/>
    </location>
</feature>
<dbReference type="Pfam" id="PF22124">
    <property type="entry name" value="Glyco_hydro_95_cat"/>
    <property type="match status" value="1"/>
</dbReference>